<dbReference type="PANTHER" id="PTHR44846:SF17">
    <property type="entry name" value="GNTR-FAMILY TRANSCRIPTIONAL REGULATOR"/>
    <property type="match status" value="1"/>
</dbReference>
<dbReference type="SMART" id="SM00866">
    <property type="entry name" value="UTRA"/>
    <property type="match status" value="1"/>
</dbReference>
<dbReference type="PANTHER" id="PTHR44846">
    <property type="entry name" value="MANNOSYL-D-GLYCERATE TRANSPORT/METABOLISM SYSTEM REPRESSOR MNGR-RELATED"/>
    <property type="match status" value="1"/>
</dbReference>
<name>A0ABW7W3F0_9NOCA</name>
<keyword evidence="1" id="KW-0805">Transcription regulation</keyword>
<keyword evidence="6" id="KW-1185">Reference proteome</keyword>
<dbReference type="InterPro" id="IPR036388">
    <property type="entry name" value="WH-like_DNA-bd_sf"/>
</dbReference>
<evidence type="ECO:0000313" key="6">
    <source>
        <dbReference type="Proteomes" id="UP001611494"/>
    </source>
</evidence>
<dbReference type="Gene3D" id="3.40.1410.10">
    <property type="entry name" value="Chorismate lyase-like"/>
    <property type="match status" value="1"/>
</dbReference>
<dbReference type="InterPro" id="IPR000524">
    <property type="entry name" value="Tscrpt_reg_HTH_GntR"/>
</dbReference>
<evidence type="ECO:0000256" key="3">
    <source>
        <dbReference type="ARBA" id="ARBA00023163"/>
    </source>
</evidence>
<dbReference type="InterPro" id="IPR036390">
    <property type="entry name" value="WH_DNA-bd_sf"/>
</dbReference>
<gene>
    <name evidence="5" type="ORF">ACH49Z_26080</name>
</gene>
<accession>A0ABW7W3F0</accession>
<evidence type="ECO:0000256" key="2">
    <source>
        <dbReference type="ARBA" id="ARBA00023125"/>
    </source>
</evidence>
<evidence type="ECO:0000259" key="4">
    <source>
        <dbReference type="PROSITE" id="PS50949"/>
    </source>
</evidence>
<dbReference type="InterPro" id="IPR028978">
    <property type="entry name" value="Chorismate_lyase_/UTRA_dom_sf"/>
</dbReference>
<dbReference type="SUPFAM" id="SSF46785">
    <property type="entry name" value="Winged helix' DNA-binding domain"/>
    <property type="match status" value="1"/>
</dbReference>
<organism evidence="5 6">
    <name type="scientific">Nocardia testacea</name>
    <dbReference type="NCBI Taxonomy" id="248551"/>
    <lineage>
        <taxon>Bacteria</taxon>
        <taxon>Bacillati</taxon>
        <taxon>Actinomycetota</taxon>
        <taxon>Actinomycetes</taxon>
        <taxon>Mycobacteriales</taxon>
        <taxon>Nocardiaceae</taxon>
        <taxon>Nocardia</taxon>
    </lineage>
</organism>
<sequence>MLLSGFVASDITDERTIQTRIADDIRGRIETGEYSAGDQLPTYEKLRQSFRCSTGVARKAIDILRQQGLVVSKQGKGVFVREIATPKRHGIDRYARSRWQRGTAIHDAEAGRQGLSVEQIYRELGETPAPRPVAEAFGIEEGAPVWVRKRTTVVAGRPHQLADSYYPLDLALGTPLTREDSGPGGGFARLDEAGDPLAEVSEEWSARMPTSPESVALQLPGGTPVMDLIRIVYDSKGRAVEVMLAVVAADTVRMAYRFPIPD</sequence>
<dbReference type="Gene3D" id="1.10.10.10">
    <property type="entry name" value="Winged helix-like DNA-binding domain superfamily/Winged helix DNA-binding domain"/>
    <property type="match status" value="1"/>
</dbReference>
<proteinExistence type="predicted"/>
<dbReference type="EMBL" id="JBIRYL010000012">
    <property type="protein sequence ID" value="MFI2233321.1"/>
    <property type="molecule type" value="Genomic_DNA"/>
</dbReference>
<dbReference type="Pfam" id="PF00392">
    <property type="entry name" value="GntR"/>
    <property type="match status" value="1"/>
</dbReference>
<dbReference type="Proteomes" id="UP001611494">
    <property type="component" value="Unassembled WGS sequence"/>
</dbReference>
<evidence type="ECO:0000313" key="5">
    <source>
        <dbReference type="EMBL" id="MFI2233321.1"/>
    </source>
</evidence>
<dbReference type="CDD" id="cd07377">
    <property type="entry name" value="WHTH_GntR"/>
    <property type="match status" value="1"/>
</dbReference>
<feature type="domain" description="HTH gntR-type" evidence="4">
    <location>
        <begin position="15"/>
        <end position="83"/>
    </location>
</feature>
<evidence type="ECO:0000256" key="1">
    <source>
        <dbReference type="ARBA" id="ARBA00023015"/>
    </source>
</evidence>
<protein>
    <submittedName>
        <fullName evidence="5">GntR family transcriptional regulator</fullName>
    </submittedName>
</protein>
<reference evidence="5 6" key="1">
    <citation type="submission" date="2024-10" db="EMBL/GenBank/DDBJ databases">
        <title>The Natural Products Discovery Center: Release of the First 8490 Sequenced Strains for Exploring Actinobacteria Biosynthetic Diversity.</title>
        <authorList>
            <person name="Kalkreuter E."/>
            <person name="Kautsar S.A."/>
            <person name="Yang D."/>
            <person name="Bader C.D."/>
            <person name="Teijaro C.N."/>
            <person name="Fluegel L."/>
            <person name="Davis C.M."/>
            <person name="Simpson J.R."/>
            <person name="Lauterbach L."/>
            <person name="Steele A.D."/>
            <person name="Gui C."/>
            <person name="Meng S."/>
            <person name="Li G."/>
            <person name="Viehrig K."/>
            <person name="Ye F."/>
            <person name="Su P."/>
            <person name="Kiefer A.F."/>
            <person name="Nichols A."/>
            <person name="Cepeda A.J."/>
            <person name="Yan W."/>
            <person name="Fan B."/>
            <person name="Jiang Y."/>
            <person name="Adhikari A."/>
            <person name="Zheng C.-J."/>
            <person name="Schuster L."/>
            <person name="Cowan T.M."/>
            <person name="Smanski M.J."/>
            <person name="Chevrette M.G."/>
            <person name="De Carvalho L.P.S."/>
            <person name="Shen B."/>
        </authorList>
    </citation>
    <scope>NUCLEOTIDE SEQUENCE [LARGE SCALE GENOMIC DNA]</scope>
    <source>
        <strain evidence="5 6">NPDC019377</strain>
    </source>
</reference>
<dbReference type="InterPro" id="IPR011663">
    <property type="entry name" value="UTRA"/>
</dbReference>
<keyword evidence="2" id="KW-0238">DNA-binding</keyword>
<dbReference type="SMART" id="SM00345">
    <property type="entry name" value="HTH_GNTR"/>
    <property type="match status" value="1"/>
</dbReference>
<keyword evidence="3" id="KW-0804">Transcription</keyword>
<dbReference type="SUPFAM" id="SSF64288">
    <property type="entry name" value="Chorismate lyase-like"/>
    <property type="match status" value="1"/>
</dbReference>
<dbReference type="PROSITE" id="PS50949">
    <property type="entry name" value="HTH_GNTR"/>
    <property type="match status" value="1"/>
</dbReference>
<dbReference type="InterPro" id="IPR050679">
    <property type="entry name" value="Bact_HTH_transcr_reg"/>
</dbReference>
<dbReference type="Pfam" id="PF07702">
    <property type="entry name" value="UTRA"/>
    <property type="match status" value="1"/>
</dbReference>
<comment type="caution">
    <text evidence="5">The sequence shown here is derived from an EMBL/GenBank/DDBJ whole genome shotgun (WGS) entry which is preliminary data.</text>
</comment>
<dbReference type="RefSeq" id="WP_397065448.1">
    <property type="nucleotide sequence ID" value="NZ_JBIRYL010000012.1"/>
</dbReference>